<protein>
    <recommendedName>
        <fullName evidence="1">MULE transposase domain-containing protein</fullName>
    </recommendedName>
</protein>
<proteinExistence type="predicted"/>
<evidence type="ECO:0000259" key="1">
    <source>
        <dbReference type="Pfam" id="PF10551"/>
    </source>
</evidence>
<dbReference type="InterPro" id="IPR052579">
    <property type="entry name" value="Zinc_finger_SWIM"/>
</dbReference>
<dbReference type="Proteomes" id="UP000027120">
    <property type="component" value="Unassembled WGS sequence"/>
</dbReference>
<dbReference type="PANTHER" id="PTHR31569:SF4">
    <property type="entry name" value="SWIM-TYPE DOMAIN-CONTAINING PROTEIN"/>
    <property type="match status" value="1"/>
</dbReference>
<dbReference type="SMR" id="A0A067DGJ5"/>
<accession>A0A067DGJ5</accession>
<dbReference type="Pfam" id="PF10551">
    <property type="entry name" value="MULE"/>
    <property type="match status" value="1"/>
</dbReference>
<dbReference type="EMBL" id="KK789802">
    <property type="protein sequence ID" value="KDO37726.1"/>
    <property type="molecule type" value="Genomic_DNA"/>
</dbReference>
<feature type="domain" description="MULE transposase" evidence="1">
    <location>
        <begin position="122"/>
        <end position="217"/>
    </location>
</feature>
<organism evidence="2 3">
    <name type="scientific">Citrus sinensis</name>
    <name type="common">Sweet orange</name>
    <name type="synonym">Citrus aurantium var. sinensis</name>
    <dbReference type="NCBI Taxonomy" id="2711"/>
    <lineage>
        <taxon>Eukaryota</taxon>
        <taxon>Viridiplantae</taxon>
        <taxon>Streptophyta</taxon>
        <taxon>Embryophyta</taxon>
        <taxon>Tracheophyta</taxon>
        <taxon>Spermatophyta</taxon>
        <taxon>Magnoliopsida</taxon>
        <taxon>eudicotyledons</taxon>
        <taxon>Gunneridae</taxon>
        <taxon>Pentapetalae</taxon>
        <taxon>rosids</taxon>
        <taxon>malvids</taxon>
        <taxon>Sapindales</taxon>
        <taxon>Rutaceae</taxon>
        <taxon>Aurantioideae</taxon>
        <taxon>Citrus</taxon>
    </lineage>
</organism>
<evidence type="ECO:0000313" key="2">
    <source>
        <dbReference type="EMBL" id="KDO37726.1"/>
    </source>
</evidence>
<dbReference type="PANTHER" id="PTHR31569">
    <property type="entry name" value="SWIM-TYPE DOMAIN-CONTAINING PROTEIN"/>
    <property type="match status" value="1"/>
</dbReference>
<name>A0A067DGJ5_CITSI</name>
<reference evidence="2 3" key="1">
    <citation type="submission" date="2014-04" db="EMBL/GenBank/DDBJ databases">
        <authorList>
            <consortium name="International Citrus Genome Consortium"/>
            <person name="Gmitter F."/>
            <person name="Chen C."/>
            <person name="Farmerie W."/>
            <person name="Harkins T."/>
            <person name="Desany B."/>
            <person name="Mohiuddin M."/>
            <person name="Kodira C."/>
            <person name="Borodovsky M."/>
            <person name="Lomsadze A."/>
            <person name="Burns P."/>
            <person name="Jenkins J."/>
            <person name="Prochnik S."/>
            <person name="Shu S."/>
            <person name="Chapman J."/>
            <person name="Pitluck S."/>
            <person name="Schmutz J."/>
            <person name="Rokhsar D."/>
        </authorList>
    </citation>
    <scope>NUCLEOTIDE SEQUENCE</scope>
</reference>
<dbReference type="AlphaFoldDB" id="A0A067DGJ5"/>
<keyword evidence="3" id="KW-1185">Reference proteome</keyword>
<sequence length="413" mass="47986">MGSITILLHNLEGHSFAGILNKEKSNLLVDMSKNNVRPKDILHVLKKRNMHNATTIRAIYNARRKYKVREQAGHSQMQLLMSKLIEHKYIERHKSDVDTNCVEALFLAHPSAIESLQAFPRVLIMDCTYQTNRYDMPLLEIAGVTSIDLTFSVCCVYLKLKWENNYIWALERLKSIMEENMLASVIVTDRELALMTVIQKHFPSATTFLCRWYISRNVLVNCKNLFEANEIWQTFISSWNLLILSASEEEFAQRLKGMETDFSKYLIALTYIRNVWLDKYKDKFVSAWTNSVMHFRNIKASLERSLTMVQHDFKLLIFKELRGFVATNALTMILDESRRVDSLGPDVFACGCIIRHTHGLPRAPEITEYKREEIEMIVKRFNDSDDLAKVQLLRKLKELANPASTFLLEPKVK</sequence>
<feature type="non-terminal residue" evidence="2">
    <location>
        <position position="413"/>
    </location>
</feature>
<gene>
    <name evidence="2" type="ORF">CISIN_1g039425mg</name>
</gene>
<dbReference type="InterPro" id="IPR018289">
    <property type="entry name" value="MULE_transposase_dom"/>
</dbReference>
<evidence type="ECO:0000313" key="3">
    <source>
        <dbReference type="Proteomes" id="UP000027120"/>
    </source>
</evidence>